<dbReference type="InterPro" id="IPR010699">
    <property type="entry name" value="DUF1275"/>
</dbReference>
<dbReference type="AlphaFoldDB" id="A0A9N8F353"/>
<protein>
    <submittedName>
        <fullName evidence="1">MembrAne</fullName>
    </submittedName>
</protein>
<organism evidence="1 2">
    <name type="scientific">Seminavis robusta</name>
    <dbReference type="NCBI Taxonomy" id="568900"/>
    <lineage>
        <taxon>Eukaryota</taxon>
        <taxon>Sar</taxon>
        <taxon>Stramenopiles</taxon>
        <taxon>Ochrophyta</taxon>
        <taxon>Bacillariophyta</taxon>
        <taxon>Bacillariophyceae</taxon>
        <taxon>Bacillariophycidae</taxon>
        <taxon>Naviculales</taxon>
        <taxon>Naviculaceae</taxon>
        <taxon>Seminavis</taxon>
    </lineage>
</organism>
<dbReference type="Pfam" id="PF06912">
    <property type="entry name" value="DUF1275"/>
    <property type="match status" value="1"/>
</dbReference>
<evidence type="ECO:0000313" key="1">
    <source>
        <dbReference type="EMBL" id="CAB9532011.1"/>
    </source>
</evidence>
<evidence type="ECO:0000313" key="2">
    <source>
        <dbReference type="Proteomes" id="UP001153069"/>
    </source>
</evidence>
<reference evidence="1" key="1">
    <citation type="submission" date="2020-06" db="EMBL/GenBank/DDBJ databases">
        <authorList>
            <consortium name="Plant Systems Biology data submission"/>
        </authorList>
    </citation>
    <scope>NUCLEOTIDE SEQUENCE</scope>
    <source>
        <strain evidence="1">D6</strain>
    </source>
</reference>
<accession>A0A9N8F353</accession>
<dbReference type="Proteomes" id="UP001153069">
    <property type="component" value="Unassembled WGS sequence"/>
</dbReference>
<proteinExistence type="predicted"/>
<sequence length="91" mass="9680">MLISGNLLRSAHFSGMTSDMGTVLGQYLRGNTESAWKLPAWMALVSSFTLGGYVSVKAVSAVGRTALMLPVSLYLLVSASASLRQRLTAKD</sequence>
<comment type="caution">
    <text evidence="1">The sequence shown here is derived from an EMBL/GenBank/DDBJ whole genome shotgun (WGS) entry which is preliminary data.</text>
</comment>
<gene>
    <name evidence="1" type="ORF">SEMRO_4717_G354520.1</name>
</gene>
<dbReference type="OrthoDB" id="43894at2759"/>
<keyword evidence="2" id="KW-1185">Reference proteome</keyword>
<dbReference type="EMBL" id="CAICTM010004715">
    <property type="protein sequence ID" value="CAB9532011.1"/>
    <property type="molecule type" value="Genomic_DNA"/>
</dbReference>
<name>A0A9N8F353_9STRA</name>